<dbReference type="Pfam" id="PF02449">
    <property type="entry name" value="Glyco_hydro_42"/>
    <property type="match status" value="1"/>
</dbReference>
<dbReference type="Proteomes" id="UP000198384">
    <property type="component" value="Unassembled WGS sequence"/>
</dbReference>
<dbReference type="GO" id="GO:0009341">
    <property type="term" value="C:beta-galactosidase complex"/>
    <property type="evidence" value="ECO:0007669"/>
    <property type="project" value="InterPro"/>
</dbReference>
<evidence type="ECO:0000259" key="3">
    <source>
        <dbReference type="Pfam" id="PF02449"/>
    </source>
</evidence>
<evidence type="ECO:0000313" key="4">
    <source>
        <dbReference type="EMBL" id="SNR54384.1"/>
    </source>
</evidence>
<dbReference type="RefSeq" id="WP_089381526.1">
    <property type="nucleotide sequence ID" value="NZ_FZNT01000005.1"/>
</dbReference>
<dbReference type="GO" id="GO:0004565">
    <property type="term" value="F:beta-galactosidase activity"/>
    <property type="evidence" value="ECO:0007669"/>
    <property type="project" value="InterPro"/>
</dbReference>
<name>A0A238X7S3_9FLAO</name>
<gene>
    <name evidence="4" type="ORF">SAMN06265371_10516</name>
</gene>
<accession>A0A238X7S3</accession>
<dbReference type="SUPFAM" id="SSF51445">
    <property type="entry name" value="(Trans)glycosidases"/>
    <property type="match status" value="1"/>
</dbReference>
<dbReference type="InterPro" id="IPR013529">
    <property type="entry name" value="Glyco_hydro_42_N"/>
</dbReference>
<protein>
    <submittedName>
        <fullName evidence="4">Beta-galactosidase</fullName>
    </submittedName>
</protein>
<dbReference type="OrthoDB" id="1164634at2"/>
<dbReference type="AlphaFoldDB" id="A0A238X7S3"/>
<evidence type="ECO:0000256" key="2">
    <source>
        <dbReference type="ARBA" id="ARBA00023295"/>
    </source>
</evidence>
<dbReference type="EMBL" id="FZNT01000005">
    <property type="protein sequence ID" value="SNR54384.1"/>
    <property type="molecule type" value="Genomic_DNA"/>
</dbReference>
<keyword evidence="1" id="KW-0378">Hydrolase</keyword>
<dbReference type="InterPro" id="IPR017853">
    <property type="entry name" value="GH"/>
</dbReference>
<evidence type="ECO:0000313" key="5">
    <source>
        <dbReference type="Proteomes" id="UP000198384"/>
    </source>
</evidence>
<organism evidence="4 5">
    <name type="scientific">Lutibacter agarilyticus</name>
    <dbReference type="NCBI Taxonomy" id="1109740"/>
    <lineage>
        <taxon>Bacteria</taxon>
        <taxon>Pseudomonadati</taxon>
        <taxon>Bacteroidota</taxon>
        <taxon>Flavobacteriia</taxon>
        <taxon>Flavobacteriales</taxon>
        <taxon>Flavobacteriaceae</taxon>
        <taxon>Lutibacter</taxon>
    </lineage>
</organism>
<reference evidence="4 5" key="1">
    <citation type="submission" date="2017-06" db="EMBL/GenBank/DDBJ databases">
        <authorList>
            <person name="Kim H.J."/>
            <person name="Triplett B.A."/>
        </authorList>
    </citation>
    <scope>NUCLEOTIDE SEQUENCE [LARGE SCALE GENOMIC DNA]</scope>
    <source>
        <strain evidence="4 5">DSM 29150</strain>
    </source>
</reference>
<sequence>MKYWFPIFSRGKLLILILVIQTTFTYTQENFVKNLDDHYLYWGSYHKTPISDIQNPKWVPKETVIEGWDWLLPESVKPSKLSNLCIARNFGLDNRKIEQLPEVNFKTNPVISHWVKWRELEPIEGEINFEPLIENIKNASEKGYGSIIRIHFSATDFAPEWVKKYNIPIRKEQKENSQKRNYEVSHPEFHERYLKFVKALGESGIPKMKEVKGLFLGYASPSNGDEGIGPYPEGNVNANDTIQHVRERIDAWANACKGVEQKVFMGGMANYGFNKGFGIRRGFVEMYLYHIPDEHIGQEIDANGYLIVEESNNIINKNLFHGEENEEYEEKWATTERGFRFGINTEPYPYRYFTANLRLLQMRCNYLLNNEFSLLPEMLSWVSLELGKTIEDAPDAWCFLRESYLKGNKARPVKNFERWVYQRDYPGYETKPVAKIDHPIKMWMVQPDMYYDYVARKGNKIGFDVDDNFLSANRKFAVKISYMDVGHGNWSLVFQGEKRLEERKLKSENSGKIKTATLFITADFKNKTLPFDLEIHGEGDFEPTISFLRVIKV</sequence>
<dbReference type="Gene3D" id="3.20.20.80">
    <property type="entry name" value="Glycosidases"/>
    <property type="match status" value="1"/>
</dbReference>
<keyword evidence="2" id="KW-0326">Glycosidase</keyword>
<dbReference type="GO" id="GO:0005975">
    <property type="term" value="P:carbohydrate metabolic process"/>
    <property type="evidence" value="ECO:0007669"/>
    <property type="project" value="InterPro"/>
</dbReference>
<feature type="domain" description="Glycoside hydrolase family 42 N-terminal" evidence="3">
    <location>
        <begin position="113"/>
        <end position="202"/>
    </location>
</feature>
<keyword evidence="5" id="KW-1185">Reference proteome</keyword>
<proteinExistence type="predicted"/>
<evidence type="ECO:0000256" key="1">
    <source>
        <dbReference type="ARBA" id="ARBA00022801"/>
    </source>
</evidence>